<gene>
    <name evidence="4" type="ORF">LOTGIDRAFT_173399</name>
</gene>
<reference evidence="4 5" key="1">
    <citation type="journal article" date="2013" name="Nature">
        <title>Insights into bilaterian evolution from three spiralian genomes.</title>
        <authorList>
            <person name="Simakov O."/>
            <person name="Marletaz F."/>
            <person name="Cho S.J."/>
            <person name="Edsinger-Gonzales E."/>
            <person name="Havlak P."/>
            <person name="Hellsten U."/>
            <person name="Kuo D.H."/>
            <person name="Larsson T."/>
            <person name="Lv J."/>
            <person name="Arendt D."/>
            <person name="Savage R."/>
            <person name="Osoegawa K."/>
            <person name="de Jong P."/>
            <person name="Grimwood J."/>
            <person name="Chapman J.A."/>
            <person name="Shapiro H."/>
            <person name="Aerts A."/>
            <person name="Otillar R.P."/>
            <person name="Terry A.Y."/>
            <person name="Boore J.L."/>
            <person name="Grigoriev I.V."/>
            <person name="Lindberg D.R."/>
            <person name="Seaver E.C."/>
            <person name="Weisblat D.A."/>
            <person name="Putnam N.H."/>
            <person name="Rokhsar D.S."/>
        </authorList>
    </citation>
    <scope>NUCLEOTIDE SEQUENCE [LARGE SCALE GENOMIC DNA]</scope>
</reference>
<dbReference type="PANTHER" id="PTHR24348">
    <property type="entry name" value="SERINE/THREONINE-PROTEIN KINASE UNC-51-RELATED"/>
    <property type="match status" value="1"/>
</dbReference>
<organism evidence="4 5">
    <name type="scientific">Lottia gigantea</name>
    <name type="common">Giant owl limpet</name>
    <dbReference type="NCBI Taxonomy" id="225164"/>
    <lineage>
        <taxon>Eukaryota</taxon>
        <taxon>Metazoa</taxon>
        <taxon>Spiralia</taxon>
        <taxon>Lophotrochozoa</taxon>
        <taxon>Mollusca</taxon>
        <taxon>Gastropoda</taxon>
        <taxon>Patellogastropoda</taxon>
        <taxon>Lottioidea</taxon>
        <taxon>Lottiidae</taxon>
        <taxon>Lottia</taxon>
    </lineage>
</organism>
<dbReference type="InterPro" id="IPR011009">
    <property type="entry name" value="Kinase-like_dom_sf"/>
</dbReference>
<dbReference type="STRING" id="225164.V4ASB3"/>
<dbReference type="Proteomes" id="UP000030746">
    <property type="component" value="Unassembled WGS sequence"/>
</dbReference>
<feature type="coiled-coil region" evidence="1">
    <location>
        <begin position="41"/>
        <end position="114"/>
    </location>
</feature>
<dbReference type="RefSeq" id="XP_009049126.1">
    <property type="nucleotide sequence ID" value="XM_009050878.1"/>
</dbReference>
<dbReference type="CTD" id="20242363"/>
<dbReference type="PROSITE" id="PS50011">
    <property type="entry name" value="PROTEIN_KINASE_DOM"/>
    <property type="match status" value="1"/>
</dbReference>
<dbReference type="Pfam" id="PF00069">
    <property type="entry name" value="Pkinase"/>
    <property type="match status" value="1"/>
</dbReference>
<dbReference type="GO" id="GO:0010506">
    <property type="term" value="P:regulation of autophagy"/>
    <property type="evidence" value="ECO:0007669"/>
    <property type="project" value="InterPro"/>
</dbReference>
<dbReference type="GO" id="GO:0004674">
    <property type="term" value="F:protein serine/threonine kinase activity"/>
    <property type="evidence" value="ECO:0007669"/>
    <property type="project" value="InterPro"/>
</dbReference>
<dbReference type="InterPro" id="IPR008271">
    <property type="entry name" value="Ser/Thr_kinase_AS"/>
</dbReference>
<dbReference type="SMART" id="SM00220">
    <property type="entry name" value="S_TKc"/>
    <property type="match status" value="1"/>
</dbReference>
<protein>
    <recommendedName>
        <fullName evidence="3">Protein kinase domain-containing protein</fullName>
    </recommendedName>
</protein>
<dbReference type="SUPFAM" id="SSF56112">
    <property type="entry name" value="Protein kinase-like (PK-like)"/>
    <property type="match status" value="1"/>
</dbReference>
<evidence type="ECO:0000313" key="5">
    <source>
        <dbReference type="Proteomes" id="UP000030746"/>
    </source>
</evidence>
<dbReference type="EMBL" id="KB200828">
    <property type="protein sequence ID" value="ESP00163.1"/>
    <property type="molecule type" value="Genomic_DNA"/>
</dbReference>
<name>V4ASB3_LOTGI</name>
<accession>V4ASB3</accession>
<dbReference type="GO" id="GO:0005524">
    <property type="term" value="F:ATP binding"/>
    <property type="evidence" value="ECO:0007669"/>
    <property type="project" value="InterPro"/>
</dbReference>
<dbReference type="InterPro" id="IPR000719">
    <property type="entry name" value="Prot_kinase_dom"/>
</dbReference>
<dbReference type="GeneID" id="20242363"/>
<feature type="domain" description="Protein kinase" evidence="3">
    <location>
        <begin position="196"/>
        <end position="515"/>
    </location>
</feature>
<dbReference type="InterPro" id="IPR045269">
    <property type="entry name" value="Atg1-like"/>
</dbReference>
<evidence type="ECO:0000256" key="1">
    <source>
        <dbReference type="SAM" id="Coils"/>
    </source>
</evidence>
<dbReference type="GO" id="GO:0005737">
    <property type="term" value="C:cytoplasm"/>
    <property type="evidence" value="ECO:0007669"/>
    <property type="project" value="TreeGrafter"/>
</dbReference>
<dbReference type="AlphaFoldDB" id="V4ASB3"/>
<dbReference type="HOGENOM" id="CLU_455828_0_0_1"/>
<dbReference type="PROSITE" id="PS00108">
    <property type="entry name" value="PROTEIN_KINASE_ST"/>
    <property type="match status" value="1"/>
</dbReference>
<sequence length="599" mass="69483">MVRNSRQPEENPIQSPTIMEDNSKLSYDAVESFADVLQVEWAKGKEKIQTLENENRNLKEQCMLLATTNSNLGEDVNKANQQLREAREMRQQTIRRSHQHVIELEKRVAEAELNLNKSMPCQTVPHLELKVCHRNILEWLKNTKCRSSTALCDWNDLCDKVLLLWQNCDKPESLDEPNREWIEDCDYSVIGEQPINHFGDGCRDGSSSLVFRIQHKSKFYIVKMMINLINLQFVGHNEGHSIDQYLENNFGPEYLIPLYVSGHPNIVPVLHYYQGSTDKFQKFQKLIVPHNFDVPIEMASRTTFLVLPEYPITLKTFMLDLKDRPAQSLYGLSELFLLQLLYQLLSSIVFLRTKKIVHRDIKADNVFLDNYLRPVLGDFGFARKLYNSEGKAVRFRDKSEVAAGNSHAWAPEICRYSRYDPQHLPQSVLLEDIYNKSDGYAVSRMFYSILQPPNTPDTFPTSSVNVPHYQNSQIPNLPDTLTAEVRSILRDLVLNDPIDRPTVKQAMFRVGCMLFSPSQDEVTSFQQLKQYHEARLITLAAIDSKHWNCRMTKEKISIEESTEINSIQIEAHFLTNIRSEEFWEIHRTRTLVDERNGQS</sequence>
<evidence type="ECO:0000313" key="4">
    <source>
        <dbReference type="EMBL" id="ESP00163.1"/>
    </source>
</evidence>
<dbReference type="Gene3D" id="1.10.510.10">
    <property type="entry name" value="Transferase(Phosphotransferase) domain 1"/>
    <property type="match status" value="1"/>
</dbReference>
<keyword evidence="5" id="KW-1185">Reference proteome</keyword>
<evidence type="ECO:0000259" key="3">
    <source>
        <dbReference type="PROSITE" id="PS50011"/>
    </source>
</evidence>
<proteinExistence type="predicted"/>
<dbReference type="OrthoDB" id="539213at2759"/>
<dbReference type="GO" id="GO:0006914">
    <property type="term" value="P:autophagy"/>
    <property type="evidence" value="ECO:0007669"/>
    <property type="project" value="UniProtKB-ARBA"/>
</dbReference>
<dbReference type="KEGG" id="lgi:LOTGIDRAFT_173399"/>
<evidence type="ECO:0000256" key="2">
    <source>
        <dbReference type="SAM" id="MobiDB-lite"/>
    </source>
</evidence>
<feature type="region of interest" description="Disordered" evidence="2">
    <location>
        <begin position="1"/>
        <end position="20"/>
    </location>
</feature>
<keyword evidence="1" id="KW-0175">Coiled coil</keyword>